<feature type="transmembrane region" description="Helical" evidence="1">
    <location>
        <begin position="47"/>
        <end position="66"/>
    </location>
</feature>
<proteinExistence type="predicted"/>
<protein>
    <recommendedName>
        <fullName evidence="4">Colicin V production protein</fullName>
    </recommendedName>
</protein>
<keyword evidence="3" id="KW-1185">Reference proteome</keyword>
<dbReference type="RefSeq" id="WP_380038470.1">
    <property type="nucleotide sequence ID" value="NZ_JBHSEH010000006.1"/>
</dbReference>
<evidence type="ECO:0000256" key="1">
    <source>
        <dbReference type="SAM" id="Phobius"/>
    </source>
</evidence>
<name>A0ABV8XKZ2_9DEIO</name>
<sequence length="160" mass="16659">MITWFDALLVTLWAGVTALGMRRGLSGLGWGVGGVALCYLANSLRLSPLLSALLAAGLGLALAAGLRRLIRSPVETPWHLAAGAVGGFVLGALLVGTLALGFPLDMRVTPTGRAATYPSASLPPKLYGAVGQSVIKNRLLGVWKGSPELRTLLIPDQVRH</sequence>
<evidence type="ECO:0000313" key="2">
    <source>
        <dbReference type="EMBL" id="MFC4426229.1"/>
    </source>
</evidence>
<accession>A0ABV8XKZ2</accession>
<gene>
    <name evidence="2" type="ORF">ACFOZ9_08375</name>
</gene>
<evidence type="ECO:0008006" key="4">
    <source>
        <dbReference type="Google" id="ProtNLM"/>
    </source>
</evidence>
<keyword evidence="1" id="KW-1133">Transmembrane helix</keyword>
<reference evidence="3" key="1">
    <citation type="journal article" date="2019" name="Int. J. Syst. Evol. Microbiol.">
        <title>The Global Catalogue of Microorganisms (GCM) 10K type strain sequencing project: providing services to taxonomists for standard genome sequencing and annotation.</title>
        <authorList>
            <consortium name="The Broad Institute Genomics Platform"/>
            <consortium name="The Broad Institute Genome Sequencing Center for Infectious Disease"/>
            <person name="Wu L."/>
            <person name="Ma J."/>
        </authorList>
    </citation>
    <scope>NUCLEOTIDE SEQUENCE [LARGE SCALE GENOMIC DNA]</scope>
    <source>
        <strain evidence="3">CCUG 56029</strain>
    </source>
</reference>
<organism evidence="2 3">
    <name type="scientific">Deinococcus navajonensis</name>
    <dbReference type="NCBI Taxonomy" id="309884"/>
    <lineage>
        <taxon>Bacteria</taxon>
        <taxon>Thermotogati</taxon>
        <taxon>Deinococcota</taxon>
        <taxon>Deinococci</taxon>
        <taxon>Deinococcales</taxon>
        <taxon>Deinococcaceae</taxon>
        <taxon>Deinococcus</taxon>
    </lineage>
</organism>
<dbReference type="EMBL" id="JBHSEH010000006">
    <property type="protein sequence ID" value="MFC4426229.1"/>
    <property type="molecule type" value="Genomic_DNA"/>
</dbReference>
<dbReference type="Proteomes" id="UP001595998">
    <property type="component" value="Unassembled WGS sequence"/>
</dbReference>
<keyword evidence="1" id="KW-0812">Transmembrane</keyword>
<evidence type="ECO:0000313" key="3">
    <source>
        <dbReference type="Proteomes" id="UP001595998"/>
    </source>
</evidence>
<feature type="transmembrane region" description="Helical" evidence="1">
    <location>
        <begin position="78"/>
        <end position="102"/>
    </location>
</feature>
<keyword evidence="1" id="KW-0472">Membrane</keyword>
<comment type="caution">
    <text evidence="2">The sequence shown here is derived from an EMBL/GenBank/DDBJ whole genome shotgun (WGS) entry which is preliminary data.</text>
</comment>